<reference evidence="3 4" key="1">
    <citation type="submission" date="2024-08" db="EMBL/GenBank/DDBJ databases">
        <title>Two novel Cytobacillus novel species.</title>
        <authorList>
            <person name="Liu G."/>
        </authorList>
    </citation>
    <scope>NUCLEOTIDE SEQUENCE [LARGE SCALE GENOMIC DNA]</scope>
    <source>
        <strain evidence="3 4">FJAT-54145</strain>
    </source>
</reference>
<evidence type="ECO:0000256" key="1">
    <source>
        <dbReference type="SAM" id="Coils"/>
    </source>
</evidence>
<protein>
    <submittedName>
        <fullName evidence="3">Septum formation initiator family protein</fullName>
    </submittedName>
</protein>
<feature type="transmembrane region" description="Helical" evidence="2">
    <location>
        <begin position="38"/>
        <end position="57"/>
    </location>
</feature>
<name>A0ABW6KLC2_9BACI</name>
<keyword evidence="2" id="KW-0472">Membrane</keyword>
<dbReference type="InterPro" id="IPR039076">
    <property type="entry name" value="DivIC"/>
</dbReference>
<accession>A0ABW6KLC2</accession>
<keyword evidence="1" id="KW-0175">Coiled coil</keyword>
<evidence type="ECO:0000256" key="2">
    <source>
        <dbReference type="SAM" id="Phobius"/>
    </source>
</evidence>
<proteinExistence type="predicted"/>
<evidence type="ECO:0000313" key="4">
    <source>
        <dbReference type="Proteomes" id="UP001601059"/>
    </source>
</evidence>
<dbReference type="EMBL" id="JBIACK010000023">
    <property type="protein sequence ID" value="MFE8704045.1"/>
    <property type="molecule type" value="Genomic_DNA"/>
</dbReference>
<comment type="caution">
    <text evidence="3">The sequence shown here is derived from an EMBL/GenBank/DDBJ whole genome shotgun (WGS) entry which is preliminary data.</text>
</comment>
<evidence type="ECO:0000313" key="3">
    <source>
        <dbReference type="EMBL" id="MFE8704045.1"/>
    </source>
</evidence>
<dbReference type="InterPro" id="IPR007060">
    <property type="entry name" value="FtsL/DivIC"/>
</dbReference>
<keyword evidence="2" id="KW-1133">Transmembrane helix</keyword>
<dbReference type="Pfam" id="PF04977">
    <property type="entry name" value="DivIC"/>
    <property type="match status" value="1"/>
</dbReference>
<dbReference type="Proteomes" id="UP001601059">
    <property type="component" value="Unassembled WGS sequence"/>
</dbReference>
<dbReference type="RefSeq" id="WP_389365079.1">
    <property type="nucleotide sequence ID" value="NZ_JBIACK010000023.1"/>
</dbReference>
<sequence>MSAIKKRNVAKIETSYTKQHEISEANLSRKRTLLFRRLAVFLIFAAVSTYFIINTLISQASTLDEMNAEKKKLHEELGALKKEETILQEEIVKLNDDDYIAKYARSEYFLSDKNEIIFNLPDEKKEKSSDKSSY</sequence>
<dbReference type="PANTHER" id="PTHR40027:SF1">
    <property type="entry name" value="CELL DIVISION PROTEIN DIVIC"/>
    <property type="match status" value="1"/>
</dbReference>
<organism evidence="3 4">
    <name type="scientific">Cytobacillus spartinae</name>
    <dbReference type="NCBI Taxonomy" id="3299023"/>
    <lineage>
        <taxon>Bacteria</taxon>
        <taxon>Bacillati</taxon>
        <taxon>Bacillota</taxon>
        <taxon>Bacilli</taxon>
        <taxon>Bacillales</taxon>
        <taxon>Bacillaceae</taxon>
        <taxon>Cytobacillus</taxon>
    </lineage>
</organism>
<gene>
    <name evidence="3" type="ORF">ACFYKX_26090</name>
</gene>
<keyword evidence="2" id="KW-0812">Transmembrane</keyword>
<feature type="coiled-coil region" evidence="1">
    <location>
        <begin position="63"/>
        <end position="97"/>
    </location>
</feature>
<dbReference type="PANTHER" id="PTHR40027">
    <property type="entry name" value="CELL DIVISION PROTEIN DIVIC"/>
    <property type="match status" value="1"/>
</dbReference>
<keyword evidence="4" id="KW-1185">Reference proteome</keyword>